<proteinExistence type="predicted"/>
<sequence>MNTIIEHNRRLLTSYFEQVWNQGQVDVLDELLATDYINHSPSTPNPPAGPAGLKPIVQAMRAGIPDLHYDILDMVVAPDKVAVYTRVTGTHSGELFGMPASHRKIDVRQMQVEWIRDGRIWQHWRITDEAALVRQILGQEPVQP</sequence>
<dbReference type="SUPFAM" id="SSF54427">
    <property type="entry name" value="NTF2-like"/>
    <property type="match status" value="1"/>
</dbReference>
<dbReference type="PANTHER" id="PTHR38436">
    <property type="entry name" value="POLYKETIDE CYCLASE SNOAL-LIKE DOMAIN"/>
    <property type="match status" value="1"/>
</dbReference>
<keyword evidence="2" id="KW-1185">Reference proteome</keyword>
<dbReference type="Proteomes" id="UP001206126">
    <property type="component" value="Unassembled WGS sequence"/>
</dbReference>
<name>A0ABT2DBR4_9BURK</name>
<protein>
    <submittedName>
        <fullName evidence="1">Ester cyclase</fullName>
    </submittedName>
</protein>
<dbReference type="InterPro" id="IPR032710">
    <property type="entry name" value="NTF2-like_dom_sf"/>
</dbReference>
<dbReference type="RefSeq" id="WP_258822526.1">
    <property type="nucleotide sequence ID" value="NZ_JANUHB010000002.1"/>
</dbReference>
<dbReference type="Gene3D" id="3.10.450.50">
    <property type="match status" value="1"/>
</dbReference>
<dbReference type="Pfam" id="PF07366">
    <property type="entry name" value="SnoaL"/>
    <property type="match status" value="1"/>
</dbReference>
<evidence type="ECO:0000313" key="1">
    <source>
        <dbReference type="EMBL" id="MCS0808768.1"/>
    </source>
</evidence>
<evidence type="ECO:0000313" key="2">
    <source>
        <dbReference type="Proteomes" id="UP001206126"/>
    </source>
</evidence>
<organism evidence="1 2">
    <name type="scientific">Massilia agilis</name>
    <dbReference type="NCBI Taxonomy" id="1811226"/>
    <lineage>
        <taxon>Bacteria</taxon>
        <taxon>Pseudomonadati</taxon>
        <taxon>Pseudomonadota</taxon>
        <taxon>Betaproteobacteria</taxon>
        <taxon>Burkholderiales</taxon>
        <taxon>Oxalobacteraceae</taxon>
        <taxon>Telluria group</taxon>
        <taxon>Massilia</taxon>
    </lineage>
</organism>
<reference evidence="1 2" key="1">
    <citation type="submission" date="2022-08" db="EMBL/GenBank/DDBJ databases">
        <title>Reclassification of Massilia species as members of the genera Telluria, Duganella, Pseudoduganella, Mokoshia gen. nov. and Zemynaea gen. nov. using orthogonal and non-orthogonal genome-based approaches.</title>
        <authorList>
            <person name="Bowman J.P."/>
        </authorList>
    </citation>
    <scope>NUCLEOTIDE SEQUENCE [LARGE SCALE GENOMIC DNA]</scope>
    <source>
        <strain evidence="1 2">JCM 31605</strain>
    </source>
</reference>
<dbReference type="PANTHER" id="PTHR38436:SF1">
    <property type="entry name" value="ESTER CYCLASE"/>
    <property type="match status" value="1"/>
</dbReference>
<dbReference type="EMBL" id="JANUHB010000002">
    <property type="protein sequence ID" value="MCS0808768.1"/>
    <property type="molecule type" value="Genomic_DNA"/>
</dbReference>
<accession>A0ABT2DBR4</accession>
<gene>
    <name evidence="1" type="ORF">NX774_12630</name>
</gene>
<dbReference type="InterPro" id="IPR009959">
    <property type="entry name" value="Cyclase_SnoaL-like"/>
</dbReference>
<comment type="caution">
    <text evidence="1">The sequence shown here is derived from an EMBL/GenBank/DDBJ whole genome shotgun (WGS) entry which is preliminary data.</text>
</comment>